<accession>A0A1F5S423</accession>
<dbReference type="InterPro" id="IPR029026">
    <property type="entry name" value="tRNA_m1G_MTases_N"/>
</dbReference>
<keyword evidence="10 15" id="KW-0949">S-adenosyl-L-methionine</keyword>
<evidence type="ECO:0000256" key="14">
    <source>
        <dbReference type="ARBA" id="ARBA00047783"/>
    </source>
</evidence>
<evidence type="ECO:0000256" key="15">
    <source>
        <dbReference type="HAMAP-Rule" id="MF_00605"/>
    </source>
</evidence>
<comment type="similarity">
    <text evidence="3 15 17">Belongs to the RNA methyltransferase TrmD family.</text>
</comment>
<sequence>MLQFDIITIFPEVFSGYFNESIIGRAQKNNLIKINIHNLRDWAEDKHQKVDDSPYGGGPGMVIKIEPIAKAISSIFKLKMRNEKLKVILFSAGGKQFDNTVASRLAKKYDRLILICGHYEGVDARIKKVVKDMGIEYSEISIGQYVLTGGELPAMVLVDAVARQVQGVLGKEESLEEKRLGIGVPTYTRPDIFHFKDKKYGVPKVLLSGNHRKIEEWRKQKKEG</sequence>
<dbReference type="InterPro" id="IPR002649">
    <property type="entry name" value="tRNA_m1G_MeTrfase_TrmD"/>
</dbReference>
<dbReference type="EC" id="2.1.1.228" evidence="5 15"/>
<dbReference type="FunFam" id="3.40.1280.10:FF:000001">
    <property type="entry name" value="tRNA (guanine-N(1)-)-methyltransferase"/>
    <property type="match status" value="1"/>
</dbReference>
<dbReference type="GO" id="GO:0002939">
    <property type="term" value="P:tRNA N1-guanine methylation"/>
    <property type="evidence" value="ECO:0007669"/>
    <property type="project" value="TreeGrafter"/>
</dbReference>
<proteinExistence type="inferred from homology"/>
<evidence type="ECO:0000256" key="1">
    <source>
        <dbReference type="ARBA" id="ARBA00002634"/>
    </source>
</evidence>
<dbReference type="InterPro" id="IPR023148">
    <property type="entry name" value="tRNA_m1G_MeTrfase_C_sf"/>
</dbReference>
<dbReference type="GO" id="GO:0005829">
    <property type="term" value="C:cytosol"/>
    <property type="evidence" value="ECO:0007669"/>
    <property type="project" value="TreeGrafter"/>
</dbReference>
<dbReference type="HAMAP" id="MF_00605">
    <property type="entry name" value="TrmD"/>
    <property type="match status" value="1"/>
</dbReference>
<protein>
    <recommendedName>
        <fullName evidence="6 15">tRNA (guanine-N(1)-)-methyltransferase</fullName>
        <ecNumber evidence="5 15">2.1.1.228</ecNumber>
    </recommendedName>
    <alternativeName>
        <fullName evidence="12 15">M1G-methyltransferase</fullName>
    </alternativeName>
    <alternativeName>
        <fullName evidence="13 15">tRNA [GM37] methyltransferase</fullName>
    </alternativeName>
</protein>
<dbReference type="InterPro" id="IPR029028">
    <property type="entry name" value="Alpha/beta_knot_MTases"/>
</dbReference>
<comment type="subunit">
    <text evidence="4 15 17">Homodimer.</text>
</comment>
<dbReference type="GO" id="GO:0052906">
    <property type="term" value="F:tRNA (guanine(37)-N1)-methyltransferase activity"/>
    <property type="evidence" value="ECO:0007669"/>
    <property type="project" value="UniProtKB-UniRule"/>
</dbReference>
<evidence type="ECO:0000313" key="19">
    <source>
        <dbReference type="EMBL" id="OGF21435.1"/>
    </source>
</evidence>
<organism evidence="19 20">
    <name type="scientific">Candidatus Falkowbacteria bacterium RIFOXYA2_FULL_38_12</name>
    <dbReference type="NCBI Taxonomy" id="1797993"/>
    <lineage>
        <taxon>Bacteria</taxon>
        <taxon>Candidatus Falkowiibacteriota</taxon>
    </lineage>
</organism>
<keyword evidence="9 15" id="KW-0808">Transferase</keyword>
<dbReference type="Proteomes" id="UP000177407">
    <property type="component" value="Unassembled WGS sequence"/>
</dbReference>
<reference evidence="19 20" key="1">
    <citation type="journal article" date="2016" name="Nat. Commun.">
        <title>Thousands of microbial genomes shed light on interconnected biogeochemical processes in an aquifer system.</title>
        <authorList>
            <person name="Anantharaman K."/>
            <person name="Brown C.T."/>
            <person name="Hug L.A."/>
            <person name="Sharon I."/>
            <person name="Castelle C.J."/>
            <person name="Probst A.J."/>
            <person name="Thomas B.C."/>
            <person name="Singh A."/>
            <person name="Wilkins M.J."/>
            <person name="Karaoz U."/>
            <person name="Brodie E.L."/>
            <person name="Williams K.H."/>
            <person name="Hubbard S.S."/>
            <person name="Banfield J.F."/>
        </authorList>
    </citation>
    <scope>NUCLEOTIDE SEQUENCE [LARGE SCALE GENOMIC DNA]</scope>
</reference>
<keyword evidence="7 15" id="KW-0963">Cytoplasm</keyword>
<evidence type="ECO:0000256" key="10">
    <source>
        <dbReference type="ARBA" id="ARBA00022691"/>
    </source>
</evidence>
<dbReference type="SUPFAM" id="SSF75217">
    <property type="entry name" value="alpha/beta knot"/>
    <property type="match status" value="1"/>
</dbReference>
<comment type="function">
    <text evidence="1 15 17">Specifically methylates guanosine-37 in various tRNAs.</text>
</comment>
<evidence type="ECO:0000256" key="4">
    <source>
        <dbReference type="ARBA" id="ARBA00011738"/>
    </source>
</evidence>
<evidence type="ECO:0000256" key="7">
    <source>
        <dbReference type="ARBA" id="ARBA00022490"/>
    </source>
</evidence>
<evidence type="ECO:0000256" key="13">
    <source>
        <dbReference type="ARBA" id="ARBA00033392"/>
    </source>
</evidence>
<dbReference type="NCBIfam" id="TIGR00088">
    <property type="entry name" value="trmD"/>
    <property type="match status" value="1"/>
</dbReference>
<comment type="caution">
    <text evidence="19">The sequence shown here is derived from an EMBL/GenBank/DDBJ whole genome shotgun (WGS) entry which is preliminary data.</text>
</comment>
<evidence type="ECO:0000256" key="5">
    <source>
        <dbReference type="ARBA" id="ARBA00012807"/>
    </source>
</evidence>
<comment type="catalytic activity">
    <reaction evidence="14 15 17">
        <text>guanosine(37) in tRNA + S-adenosyl-L-methionine = N(1)-methylguanosine(37) in tRNA + S-adenosyl-L-homocysteine + H(+)</text>
        <dbReference type="Rhea" id="RHEA:36899"/>
        <dbReference type="Rhea" id="RHEA-COMP:10145"/>
        <dbReference type="Rhea" id="RHEA-COMP:10147"/>
        <dbReference type="ChEBI" id="CHEBI:15378"/>
        <dbReference type="ChEBI" id="CHEBI:57856"/>
        <dbReference type="ChEBI" id="CHEBI:59789"/>
        <dbReference type="ChEBI" id="CHEBI:73542"/>
        <dbReference type="ChEBI" id="CHEBI:74269"/>
        <dbReference type="EC" id="2.1.1.228"/>
    </reaction>
</comment>
<evidence type="ECO:0000256" key="6">
    <source>
        <dbReference type="ARBA" id="ARBA00014679"/>
    </source>
</evidence>
<evidence type="ECO:0000313" key="20">
    <source>
        <dbReference type="Proteomes" id="UP000177407"/>
    </source>
</evidence>
<dbReference type="CDD" id="cd18080">
    <property type="entry name" value="TrmD-like"/>
    <property type="match status" value="1"/>
</dbReference>
<name>A0A1F5S423_9BACT</name>
<keyword evidence="8 15" id="KW-0489">Methyltransferase</keyword>
<evidence type="ECO:0000259" key="18">
    <source>
        <dbReference type="Pfam" id="PF01746"/>
    </source>
</evidence>
<evidence type="ECO:0000256" key="12">
    <source>
        <dbReference type="ARBA" id="ARBA00029736"/>
    </source>
</evidence>
<dbReference type="Gene3D" id="1.10.1270.20">
    <property type="entry name" value="tRNA(m1g37)methyltransferase, domain 2"/>
    <property type="match status" value="1"/>
</dbReference>
<dbReference type="Gene3D" id="3.40.1280.10">
    <property type="match status" value="1"/>
</dbReference>
<comment type="caution">
    <text evidence="15">Lacks conserved residue(s) required for the propagation of feature annotation.</text>
</comment>
<dbReference type="PANTHER" id="PTHR46417:SF1">
    <property type="entry name" value="TRNA (GUANINE-N(1)-)-METHYLTRANSFERASE"/>
    <property type="match status" value="1"/>
</dbReference>
<evidence type="ECO:0000256" key="16">
    <source>
        <dbReference type="PIRSR" id="PIRSR000386-1"/>
    </source>
</evidence>
<comment type="subcellular location">
    <subcellularLocation>
        <location evidence="2 15 17">Cytoplasm</location>
    </subcellularLocation>
</comment>
<dbReference type="NCBIfam" id="NF000648">
    <property type="entry name" value="PRK00026.1"/>
    <property type="match status" value="1"/>
</dbReference>
<feature type="binding site" evidence="15 16">
    <location>
        <position position="117"/>
    </location>
    <ligand>
        <name>S-adenosyl-L-methionine</name>
        <dbReference type="ChEBI" id="CHEBI:59789"/>
    </ligand>
</feature>
<keyword evidence="11 15" id="KW-0819">tRNA processing</keyword>
<dbReference type="EMBL" id="MFGA01000006">
    <property type="protein sequence ID" value="OGF21435.1"/>
    <property type="molecule type" value="Genomic_DNA"/>
</dbReference>
<dbReference type="PANTHER" id="PTHR46417">
    <property type="entry name" value="TRNA (GUANINE-N(1)-)-METHYLTRANSFERASE"/>
    <property type="match status" value="1"/>
</dbReference>
<gene>
    <name evidence="15" type="primary">trmD</name>
    <name evidence="19" type="ORF">A2257_00565</name>
</gene>
<evidence type="ECO:0000256" key="17">
    <source>
        <dbReference type="RuleBase" id="RU003464"/>
    </source>
</evidence>
<dbReference type="PIRSF" id="PIRSF000386">
    <property type="entry name" value="tRNA_mtase"/>
    <property type="match status" value="1"/>
</dbReference>
<dbReference type="Pfam" id="PF01746">
    <property type="entry name" value="tRNA_m1G_MT"/>
    <property type="match status" value="1"/>
</dbReference>
<feature type="domain" description="tRNA methyltransferase TRMD/TRM10-type" evidence="18">
    <location>
        <begin position="2"/>
        <end position="222"/>
    </location>
</feature>
<evidence type="ECO:0000256" key="11">
    <source>
        <dbReference type="ARBA" id="ARBA00022694"/>
    </source>
</evidence>
<dbReference type="InterPro" id="IPR016009">
    <property type="entry name" value="tRNA_MeTrfase_TRMD/TRM10"/>
</dbReference>
<evidence type="ECO:0000256" key="3">
    <source>
        <dbReference type="ARBA" id="ARBA00007630"/>
    </source>
</evidence>
<evidence type="ECO:0000256" key="9">
    <source>
        <dbReference type="ARBA" id="ARBA00022679"/>
    </source>
</evidence>
<evidence type="ECO:0000256" key="2">
    <source>
        <dbReference type="ARBA" id="ARBA00004496"/>
    </source>
</evidence>
<evidence type="ECO:0000256" key="8">
    <source>
        <dbReference type="ARBA" id="ARBA00022603"/>
    </source>
</evidence>
<dbReference type="AlphaFoldDB" id="A0A1F5S423"/>